<accession>A0A0P8WNY4</accession>
<proteinExistence type="predicted"/>
<name>A0A0P8WNY4_9CLOT</name>
<dbReference type="OrthoDB" id="1701709at2"/>
<reference evidence="2 3" key="1">
    <citation type="submission" date="2015-09" db="EMBL/GenBank/DDBJ databases">
        <title>Genome sequence of Oxobacter pfennigii DSM 3222.</title>
        <authorList>
            <person name="Poehlein A."/>
            <person name="Bengelsdorf F.R."/>
            <person name="Schiel-Bengelsdorf B."/>
            <person name="Duerre P."/>
            <person name="Daniel R."/>
        </authorList>
    </citation>
    <scope>NUCLEOTIDE SEQUENCE [LARGE SCALE GENOMIC DNA]</scope>
    <source>
        <strain evidence="2 3">DSM 3222</strain>
    </source>
</reference>
<feature type="domain" description="Rubrerythrin diiron-binding" evidence="1">
    <location>
        <begin position="8"/>
        <end position="141"/>
    </location>
</feature>
<dbReference type="GO" id="GO:0016491">
    <property type="term" value="F:oxidoreductase activity"/>
    <property type="evidence" value="ECO:0007669"/>
    <property type="project" value="InterPro"/>
</dbReference>
<sequence length="151" mass="17701">MNSEEYKDILKLAIENEVEAYEFYDYAVSKVKDANLKSIFEKLAEEELRHKKILEGFINNEDKPLRFNRPTNYKISETVETPKFSPDMKFADAIGLAMKKEEETMNMYKSFADISDDDGQKNIFLELSKMEEGHKTRLEDIYTNAAYAEVW</sequence>
<keyword evidence="3" id="KW-1185">Reference proteome</keyword>
<evidence type="ECO:0000259" key="1">
    <source>
        <dbReference type="Pfam" id="PF02915"/>
    </source>
</evidence>
<dbReference type="InterPro" id="IPR012347">
    <property type="entry name" value="Ferritin-like"/>
</dbReference>
<dbReference type="PANTHER" id="PTHR33531:SF10">
    <property type="entry name" value="BLR7895 PROTEIN"/>
    <property type="match status" value="1"/>
</dbReference>
<dbReference type="Pfam" id="PF02915">
    <property type="entry name" value="Rubrerythrin"/>
    <property type="match status" value="1"/>
</dbReference>
<dbReference type="SUPFAM" id="SSF47240">
    <property type="entry name" value="Ferritin-like"/>
    <property type="match status" value="1"/>
</dbReference>
<comment type="caution">
    <text evidence="2">The sequence shown here is derived from an EMBL/GenBank/DDBJ whole genome shotgun (WGS) entry which is preliminary data.</text>
</comment>
<evidence type="ECO:0000313" key="2">
    <source>
        <dbReference type="EMBL" id="KPU44268.1"/>
    </source>
</evidence>
<dbReference type="EMBL" id="LKET01000032">
    <property type="protein sequence ID" value="KPU44268.1"/>
    <property type="molecule type" value="Genomic_DNA"/>
</dbReference>
<organism evidence="2 3">
    <name type="scientific">Oxobacter pfennigii</name>
    <dbReference type="NCBI Taxonomy" id="36849"/>
    <lineage>
        <taxon>Bacteria</taxon>
        <taxon>Bacillati</taxon>
        <taxon>Bacillota</taxon>
        <taxon>Clostridia</taxon>
        <taxon>Eubacteriales</taxon>
        <taxon>Clostridiaceae</taxon>
        <taxon>Oxobacter</taxon>
    </lineage>
</organism>
<dbReference type="InterPro" id="IPR003251">
    <property type="entry name" value="Rr_diiron-bd_dom"/>
</dbReference>
<dbReference type="CDD" id="cd01045">
    <property type="entry name" value="Ferritin_like_AB"/>
    <property type="match status" value="1"/>
</dbReference>
<dbReference type="AlphaFoldDB" id="A0A0P8WNY4"/>
<gene>
    <name evidence="2" type="ORF">OXPF_24360</name>
</gene>
<dbReference type="GO" id="GO:0046872">
    <property type="term" value="F:metal ion binding"/>
    <property type="evidence" value="ECO:0007669"/>
    <property type="project" value="InterPro"/>
</dbReference>
<dbReference type="Proteomes" id="UP000050326">
    <property type="component" value="Unassembled WGS sequence"/>
</dbReference>
<dbReference type="PANTHER" id="PTHR33531">
    <property type="entry name" value="RUBRERYTHRIN SUBFAMILY"/>
    <property type="match status" value="1"/>
</dbReference>
<protein>
    <submittedName>
        <fullName evidence="2">Rubrerythrin</fullName>
    </submittedName>
</protein>
<dbReference type="RefSeq" id="WP_054875450.1">
    <property type="nucleotide sequence ID" value="NZ_LKET01000032.1"/>
</dbReference>
<dbReference type="Gene3D" id="1.20.1260.10">
    <property type="match status" value="1"/>
</dbReference>
<dbReference type="STRING" id="36849.OXPF_24360"/>
<dbReference type="InterPro" id="IPR009078">
    <property type="entry name" value="Ferritin-like_SF"/>
</dbReference>
<evidence type="ECO:0000313" key="3">
    <source>
        <dbReference type="Proteomes" id="UP000050326"/>
    </source>
</evidence>